<evidence type="ECO:0000313" key="8">
    <source>
        <dbReference type="EMBL" id="ALO17313.1"/>
    </source>
</evidence>
<accession>A0A0S2I4Q0</accession>
<protein>
    <submittedName>
        <fullName evidence="8">Serine chemoreceptor protein</fullName>
    </submittedName>
</protein>
<feature type="transmembrane region" description="Helical" evidence="5">
    <location>
        <begin position="6"/>
        <end position="25"/>
    </location>
</feature>
<dbReference type="InterPro" id="IPR003660">
    <property type="entry name" value="HAMP_dom"/>
</dbReference>
<evidence type="ECO:0000259" key="7">
    <source>
        <dbReference type="PROSITE" id="PS50885"/>
    </source>
</evidence>
<sequence>MSDLMVLGLTSLGGILVMGSVLFIIFRKSISFVVGLLVLLSSLGTLVLASVELSENVFVDKLLGILILVTIMSALLIAFDRNVGRHLRMLTHKINQISHGDLSINFDQDLTKKNNEIGEIVTSMSRMIEALRESAEVAQNVAEGQLYVEIKEDKKGDLDNAIRNMTENLKRIAVEIKSAAAQVEQGSQQVSESAQSISSGASEQAASSEEVATSMEEMSTNIQQNTEHAMQAESVAETVAKDIESVSASFTESSKAMQQIKEKIENIKDIAERTDLLAINAAIEAARAGEYGKGFAVVAGEIRELAENSQKTSELISDVALKSLNQFSDSEEKLYKVIPEITKTATLVKEISAASGEQNSGVSEINQALQQLSSVTQSNSALAEQMASSSEELSSQSVSLNDAIGFLKTTREEYDLSQRAELQKEFERLKKVLTNEDQKPRKAQKSKFHTDQSTGSQQNHNGGVNINLDDDEFEGYDKS</sequence>
<dbReference type="SMART" id="SM00283">
    <property type="entry name" value="MA"/>
    <property type="match status" value="1"/>
</dbReference>
<evidence type="ECO:0000256" key="4">
    <source>
        <dbReference type="SAM" id="MobiDB-lite"/>
    </source>
</evidence>
<dbReference type="EMBL" id="CP013118">
    <property type="protein sequence ID" value="ALO17313.1"/>
    <property type="molecule type" value="Genomic_DNA"/>
</dbReference>
<comment type="similarity">
    <text evidence="2">Belongs to the methyl-accepting chemotaxis (MCP) protein family.</text>
</comment>
<dbReference type="GO" id="GO:0005886">
    <property type="term" value="C:plasma membrane"/>
    <property type="evidence" value="ECO:0007669"/>
    <property type="project" value="TreeGrafter"/>
</dbReference>
<dbReference type="Proteomes" id="UP000064893">
    <property type="component" value="Chromosome"/>
</dbReference>
<evidence type="ECO:0000259" key="6">
    <source>
        <dbReference type="PROSITE" id="PS50111"/>
    </source>
</evidence>
<feature type="domain" description="Methyl-accepting transducer" evidence="6">
    <location>
        <begin position="179"/>
        <end position="394"/>
    </location>
</feature>
<name>A0A0S2I4Q0_9BACT</name>
<dbReference type="InterPro" id="IPR051310">
    <property type="entry name" value="MCP_chemotaxis"/>
</dbReference>
<dbReference type="Gene3D" id="1.10.287.950">
    <property type="entry name" value="Methyl-accepting chemotaxis protein"/>
    <property type="match status" value="1"/>
</dbReference>
<feature type="transmembrane region" description="Helical" evidence="5">
    <location>
        <begin position="32"/>
        <end position="50"/>
    </location>
</feature>
<evidence type="ECO:0000256" key="1">
    <source>
        <dbReference type="ARBA" id="ARBA00022500"/>
    </source>
</evidence>
<keyword evidence="9" id="KW-1185">Reference proteome</keyword>
<dbReference type="PATRIC" id="fig|1307839.3.peg.3970"/>
<dbReference type="AlphaFoldDB" id="A0A0S2I4Q0"/>
<dbReference type="PROSITE" id="PS50111">
    <property type="entry name" value="CHEMOTAXIS_TRANSDUC_2"/>
    <property type="match status" value="1"/>
</dbReference>
<feature type="compositionally biased region" description="Acidic residues" evidence="4">
    <location>
        <begin position="468"/>
        <end position="479"/>
    </location>
</feature>
<dbReference type="Pfam" id="PF00015">
    <property type="entry name" value="MCPsignal"/>
    <property type="match status" value="1"/>
</dbReference>
<feature type="transmembrane region" description="Helical" evidence="5">
    <location>
        <begin position="62"/>
        <end position="79"/>
    </location>
</feature>
<evidence type="ECO:0000256" key="3">
    <source>
        <dbReference type="PROSITE-ProRule" id="PRU00284"/>
    </source>
</evidence>
<feature type="region of interest" description="Disordered" evidence="4">
    <location>
        <begin position="190"/>
        <end position="218"/>
    </location>
</feature>
<dbReference type="PANTHER" id="PTHR43531:SF11">
    <property type="entry name" value="METHYL-ACCEPTING CHEMOTAXIS PROTEIN 3"/>
    <property type="match status" value="1"/>
</dbReference>
<keyword evidence="3" id="KW-0807">Transducer</keyword>
<proteinExistence type="inferred from homology"/>
<dbReference type="Gene3D" id="6.10.340.10">
    <property type="match status" value="1"/>
</dbReference>
<dbReference type="CDD" id="cd06225">
    <property type="entry name" value="HAMP"/>
    <property type="match status" value="1"/>
</dbReference>
<feature type="domain" description="HAMP" evidence="7">
    <location>
        <begin position="81"/>
        <end position="136"/>
    </location>
</feature>
<feature type="compositionally biased region" description="Low complexity" evidence="4">
    <location>
        <begin position="190"/>
        <end position="210"/>
    </location>
</feature>
<dbReference type="SUPFAM" id="SSF58104">
    <property type="entry name" value="Methyl-accepting chemotaxis protein (MCP) signaling domain"/>
    <property type="match status" value="1"/>
</dbReference>
<dbReference type="GO" id="GO:0004888">
    <property type="term" value="F:transmembrane signaling receptor activity"/>
    <property type="evidence" value="ECO:0007669"/>
    <property type="project" value="TreeGrafter"/>
</dbReference>
<dbReference type="RefSeq" id="WP_057954600.1">
    <property type="nucleotide sequence ID" value="NZ_CP013118.1"/>
</dbReference>
<dbReference type="PANTHER" id="PTHR43531">
    <property type="entry name" value="PROTEIN ICFG"/>
    <property type="match status" value="1"/>
</dbReference>
<dbReference type="GO" id="GO:0006935">
    <property type="term" value="P:chemotaxis"/>
    <property type="evidence" value="ECO:0007669"/>
    <property type="project" value="UniProtKB-KW"/>
</dbReference>
<dbReference type="KEGG" id="blq:L21SP5_03715"/>
<feature type="compositionally biased region" description="Polar residues" evidence="4">
    <location>
        <begin position="451"/>
        <end position="464"/>
    </location>
</feature>
<reference evidence="8 9" key="1">
    <citation type="submission" date="2015-11" db="EMBL/GenBank/DDBJ databases">
        <title>Description and complete genome sequence of a novel strain predominating in hypersaline microbial mats and representing a new family of the Bacteriodetes phylum.</title>
        <authorList>
            <person name="Spring S."/>
            <person name="Bunk B."/>
            <person name="Sproer C."/>
            <person name="Klenk H.-P."/>
        </authorList>
    </citation>
    <scope>NUCLEOTIDE SEQUENCE [LARGE SCALE GENOMIC DNA]</scope>
    <source>
        <strain evidence="8 9">L21-Spi-D4</strain>
    </source>
</reference>
<dbReference type="STRING" id="1307839.L21SP5_03715"/>
<dbReference type="OrthoDB" id="1115140at2"/>
<gene>
    <name evidence="8" type="primary">tsr</name>
    <name evidence="8" type="ORF">L21SP5_03715</name>
</gene>
<feature type="region of interest" description="Disordered" evidence="4">
    <location>
        <begin position="432"/>
        <end position="479"/>
    </location>
</feature>
<keyword evidence="8" id="KW-0675">Receptor</keyword>
<dbReference type="PROSITE" id="PS50885">
    <property type="entry name" value="HAMP"/>
    <property type="match status" value="1"/>
</dbReference>
<evidence type="ECO:0000256" key="5">
    <source>
        <dbReference type="SAM" id="Phobius"/>
    </source>
</evidence>
<dbReference type="SMART" id="SM00304">
    <property type="entry name" value="HAMP"/>
    <property type="match status" value="1"/>
</dbReference>
<evidence type="ECO:0000313" key="9">
    <source>
        <dbReference type="Proteomes" id="UP000064893"/>
    </source>
</evidence>
<keyword evidence="5" id="KW-0472">Membrane</keyword>
<dbReference type="InterPro" id="IPR004089">
    <property type="entry name" value="MCPsignal_dom"/>
</dbReference>
<organism evidence="8 9">
    <name type="scientific">Salinivirga cyanobacteriivorans</name>
    <dbReference type="NCBI Taxonomy" id="1307839"/>
    <lineage>
        <taxon>Bacteria</taxon>
        <taxon>Pseudomonadati</taxon>
        <taxon>Bacteroidota</taxon>
        <taxon>Bacteroidia</taxon>
        <taxon>Bacteroidales</taxon>
        <taxon>Salinivirgaceae</taxon>
        <taxon>Salinivirga</taxon>
    </lineage>
</organism>
<keyword evidence="5" id="KW-0812">Transmembrane</keyword>
<keyword evidence="5" id="KW-1133">Transmembrane helix</keyword>
<evidence type="ECO:0000256" key="2">
    <source>
        <dbReference type="ARBA" id="ARBA00029447"/>
    </source>
</evidence>
<dbReference type="GO" id="GO:0007165">
    <property type="term" value="P:signal transduction"/>
    <property type="evidence" value="ECO:0007669"/>
    <property type="project" value="UniProtKB-KW"/>
</dbReference>
<keyword evidence="1" id="KW-0145">Chemotaxis</keyword>